<accession>A0ABU7U2L0</accession>
<organism evidence="2 3">
    <name type="scientific">Sorlinia euscelidii</name>
    <dbReference type="NCBI Taxonomy" id="3081148"/>
    <lineage>
        <taxon>Bacteria</taxon>
        <taxon>Pseudomonadati</taxon>
        <taxon>Pseudomonadota</taxon>
        <taxon>Alphaproteobacteria</taxon>
        <taxon>Acetobacterales</taxon>
        <taxon>Acetobacteraceae</taxon>
        <taxon>Sorlinia</taxon>
    </lineage>
</organism>
<dbReference type="Gene3D" id="1.25.40.10">
    <property type="entry name" value="Tetratricopeptide repeat domain"/>
    <property type="match status" value="1"/>
</dbReference>
<evidence type="ECO:0008006" key="4">
    <source>
        <dbReference type="Google" id="ProtNLM"/>
    </source>
</evidence>
<reference evidence="2 3" key="1">
    <citation type="submission" date="2023-10" db="EMBL/GenBank/DDBJ databases">
        <title>Sorlinia euscelidii gen. nov., sp. nov., an acetic acid bacteria isolated from the gut of Euscelidius variegatus emitter.</title>
        <authorList>
            <person name="Michoud G."/>
            <person name="Marasco R."/>
            <person name="Seferji K."/>
            <person name="Gonella E."/>
            <person name="Garuglieri E."/>
            <person name="Alma A."/>
            <person name="Mapelli F."/>
            <person name="Borin S."/>
            <person name="Daffonchio D."/>
            <person name="Crotti E."/>
        </authorList>
    </citation>
    <scope>NUCLEOTIDE SEQUENCE [LARGE SCALE GENOMIC DNA]</scope>
    <source>
        <strain evidence="2 3">EV16P</strain>
    </source>
</reference>
<feature type="region of interest" description="Disordered" evidence="1">
    <location>
        <begin position="188"/>
        <end position="221"/>
    </location>
</feature>
<dbReference type="SUPFAM" id="SSF48452">
    <property type="entry name" value="TPR-like"/>
    <property type="match status" value="1"/>
</dbReference>
<dbReference type="InterPro" id="IPR011990">
    <property type="entry name" value="TPR-like_helical_dom_sf"/>
</dbReference>
<protein>
    <recommendedName>
        <fullName evidence="4">Tetratricopeptide repeat protein</fullName>
    </recommendedName>
</protein>
<keyword evidence="3" id="KW-1185">Reference proteome</keyword>
<evidence type="ECO:0000256" key="1">
    <source>
        <dbReference type="SAM" id="MobiDB-lite"/>
    </source>
</evidence>
<dbReference type="Proteomes" id="UP001312908">
    <property type="component" value="Unassembled WGS sequence"/>
</dbReference>
<name>A0ABU7U2L0_9PROT</name>
<gene>
    <name evidence="2" type="ORF">DOFOFD_03650</name>
</gene>
<feature type="compositionally biased region" description="Basic and acidic residues" evidence="1">
    <location>
        <begin position="188"/>
        <end position="200"/>
    </location>
</feature>
<dbReference type="RefSeq" id="WP_394819046.1">
    <property type="nucleotide sequence ID" value="NZ_JAWJZY010000001.1"/>
</dbReference>
<evidence type="ECO:0000313" key="2">
    <source>
        <dbReference type="EMBL" id="MEE8658107.1"/>
    </source>
</evidence>
<comment type="caution">
    <text evidence="2">The sequence shown here is derived from an EMBL/GenBank/DDBJ whole genome shotgun (WGS) entry which is preliminary data.</text>
</comment>
<sequence>MARQFLTAPYFYETSMDGQARLARLVFVAALTLCPLQTAAAAKDAGKSASDAHVTLETGKKGPSTLEKLEDALKQARSESEARALLAQLHAIRLGKLTPAVFILVRHGRALQKQNRLQEAEHDLSSALTLQPDQAVLWRFRAMIRHQGQDDAGAIADLGVALQLDPRDAVSWRLLSSIETQRGDRAAALKARQKADRLDPASKQGKSLTDAQGPSSRPHAL</sequence>
<evidence type="ECO:0000313" key="3">
    <source>
        <dbReference type="Proteomes" id="UP001312908"/>
    </source>
</evidence>
<proteinExistence type="predicted"/>
<dbReference type="EMBL" id="JAWJZY010000001">
    <property type="protein sequence ID" value="MEE8658107.1"/>
    <property type="molecule type" value="Genomic_DNA"/>
</dbReference>
<feature type="compositionally biased region" description="Polar residues" evidence="1">
    <location>
        <begin position="204"/>
        <end position="215"/>
    </location>
</feature>